<evidence type="ECO:0000256" key="12">
    <source>
        <dbReference type="PIRSR" id="PIRSR615500-1"/>
    </source>
</evidence>
<keyword evidence="6 13" id="KW-0378">Hydrolase</keyword>
<dbReference type="AlphaFoldDB" id="A0A7J7JKZ9"/>
<evidence type="ECO:0000256" key="8">
    <source>
        <dbReference type="ARBA" id="ARBA00022989"/>
    </source>
</evidence>
<keyword evidence="8 15" id="KW-1133">Transmembrane helix</keyword>
<dbReference type="InterPro" id="IPR034182">
    <property type="entry name" value="Kexin/furin"/>
</dbReference>
<dbReference type="InterPro" id="IPR002884">
    <property type="entry name" value="P_dom"/>
</dbReference>
<feature type="domain" description="P/Homo B" evidence="17">
    <location>
        <begin position="477"/>
        <end position="617"/>
    </location>
</feature>
<evidence type="ECO:0000256" key="4">
    <source>
        <dbReference type="ARBA" id="ARBA00022692"/>
    </source>
</evidence>
<evidence type="ECO:0000256" key="10">
    <source>
        <dbReference type="ARBA" id="ARBA00023145"/>
    </source>
</evidence>
<dbReference type="CDD" id="cd04059">
    <property type="entry name" value="Peptidases_S8_Protein_convertases_Kexins_Furin-like"/>
    <property type="match status" value="1"/>
</dbReference>
<keyword evidence="4 15" id="KW-0812">Transmembrane</keyword>
<evidence type="ECO:0000256" key="2">
    <source>
        <dbReference type="ARBA" id="ARBA00022670"/>
    </source>
</evidence>
<feature type="signal peptide" evidence="16">
    <location>
        <begin position="1"/>
        <end position="22"/>
    </location>
</feature>
<dbReference type="PROSITE" id="PS51892">
    <property type="entry name" value="SUBTILASE"/>
    <property type="match status" value="1"/>
</dbReference>
<protein>
    <submittedName>
        <fullName evidence="18">PCSK7</fullName>
    </submittedName>
</protein>
<feature type="active site" description="Charge relay system" evidence="12 13">
    <location>
        <position position="181"/>
    </location>
</feature>
<evidence type="ECO:0000259" key="17">
    <source>
        <dbReference type="PROSITE" id="PS51829"/>
    </source>
</evidence>
<dbReference type="PROSITE" id="PS00137">
    <property type="entry name" value="SUBTILASE_HIS"/>
    <property type="match status" value="1"/>
</dbReference>
<evidence type="ECO:0000313" key="19">
    <source>
        <dbReference type="Proteomes" id="UP000593567"/>
    </source>
</evidence>
<evidence type="ECO:0000313" key="18">
    <source>
        <dbReference type="EMBL" id="KAF6026264.1"/>
    </source>
</evidence>
<dbReference type="Gene3D" id="2.60.120.260">
    <property type="entry name" value="Galactose-binding domain-like"/>
    <property type="match status" value="1"/>
</dbReference>
<dbReference type="OrthoDB" id="300641at2759"/>
<keyword evidence="10" id="KW-0865">Zymogen</keyword>
<proteinExistence type="inferred from homology"/>
<keyword evidence="11" id="KW-0325">Glycoprotein</keyword>
<dbReference type="GO" id="GO:0000139">
    <property type="term" value="C:Golgi membrane"/>
    <property type="evidence" value="ECO:0007669"/>
    <property type="project" value="TreeGrafter"/>
</dbReference>
<sequence>MTTWSLVSPLLLWVSVWCITSAKLIRNHLDWKNGHGETMQYAIKTRDGVNIKDEAFVENLGNVGLIYSSPCMYIEHCHIFTHLYHFANGTCAFGNTTCAVAVKANKDYVHSHLDLLEDVEWYTEIWERHRFKRRINFNDKNFTYQWHLQEGGSTSHTAYLNVTGVWELGVTGHNVTVAVVDDGLEWDNPDLKANYNSEGSIDLNDHDNDPMPNEVNGKPIDHNEHGTRCAGEIAAVANNGVCGVGVAYNAAIAGVRALDGSMTDLLERDAFAAKHSINDIYSCSWGPEDDGKTVDGPHTLAKSAIRNGITKGRRGYGSIYVVASGNGGKNHDNCNFDGYANSIYFITIGAVDQHGKKPSYAEDCASMLAVTPGGDGANGVVTTDVTHRKDSNGCTHEHSGTSAAAPLAAGVIALVLSANPCLTWRDVQHLIVLSSVKIDTDDSDWKTNAAGLNHSHKHGFGLISPWNVVNAAKIWKQIPPLSSFTKTDISISEQIRSGEKLKLSYQVSAQDLQAHNLNILEYVEVTLTITHRRRGDLRIELICPDTPHSSVLASVRPHDSSNKGFQGWTFSTVRCWGERPAGKYELIITDKGGSNEDGMRTGSLVTWSLTLHGSSLSPSSYQDRIHQVYEARSGQPLKTNTPITCSPPPVNIIETQSSLPPKLLQTGCSGLQSDLWYFVLKPGFLTLFVAVLVVTTNNVATIKM</sequence>
<dbReference type="SUPFAM" id="SSF49785">
    <property type="entry name" value="Galactose-binding domain-like"/>
    <property type="match status" value="1"/>
</dbReference>
<keyword evidence="9 15" id="KW-0472">Membrane</keyword>
<dbReference type="FunFam" id="3.40.50.200:FF:000005">
    <property type="entry name" value="Proprotein convertase subtilisin/kexin type 7"/>
    <property type="match status" value="1"/>
</dbReference>
<dbReference type="InterPro" id="IPR022398">
    <property type="entry name" value="Peptidase_S8_His-AS"/>
</dbReference>
<dbReference type="PROSITE" id="PS00136">
    <property type="entry name" value="SUBTILASE_ASP"/>
    <property type="match status" value="1"/>
</dbReference>
<keyword evidence="7 13" id="KW-0720">Serine protease</keyword>
<evidence type="ECO:0000256" key="15">
    <source>
        <dbReference type="SAM" id="Phobius"/>
    </source>
</evidence>
<comment type="caution">
    <text evidence="18">The sequence shown here is derived from an EMBL/GenBank/DDBJ whole genome shotgun (WGS) entry which is preliminary data.</text>
</comment>
<feature type="active site" description="Charge relay system" evidence="12 13">
    <location>
        <position position="402"/>
    </location>
</feature>
<keyword evidence="3" id="KW-0165">Cleavage on pair of basic residues</keyword>
<dbReference type="InterPro" id="IPR008979">
    <property type="entry name" value="Galactose-bd-like_sf"/>
</dbReference>
<gene>
    <name evidence="18" type="ORF">EB796_015418</name>
</gene>
<dbReference type="PROSITE" id="PS00138">
    <property type="entry name" value="SUBTILASE_SER"/>
    <property type="match status" value="1"/>
</dbReference>
<dbReference type="PROSITE" id="PS51829">
    <property type="entry name" value="P_HOMO_B"/>
    <property type="match status" value="1"/>
</dbReference>
<dbReference type="Pfam" id="PF00082">
    <property type="entry name" value="Peptidase_S8"/>
    <property type="match status" value="1"/>
</dbReference>
<evidence type="ECO:0000256" key="7">
    <source>
        <dbReference type="ARBA" id="ARBA00022825"/>
    </source>
</evidence>
<keyword evidence="19" id="KW-1185">Reference proteome</keyword>
<dbReference type="GO" id="GO:0005802">
    <property type="term" value="C:trans-Golgi network"/>
    <property type="evidence" value="ECO:0007669"/>
    <property type="project" value="TreeGrafter"/>
</dbReference>
<evidence type="ECO:0000256" key="6">
    <source>
        <dbReference type="ARBA" id="ARBA00022801"/>
    </source>
</evidence>
<dbReference type="InterPro" id="IPR000209">
    <property type="entry name" value="Peptidase_S8/S53_dom"/>
</dbReference>
<dbReference type="PANTHER" id="PTHR42884:SF28">
    <property type="entry name" value="PROPROTEIN CONVERTASE SUBTILISIN_KEXIN TYPE 7"/>
    <property type="match status" value="1"/>
</dbReference>
<dbReference type="PANTHER" id="PTHR42884">
    <property type="entry name" value="PROPROTEIN CONVERTASE SUBTILISIN/KEXIN-RELATED"/>
    <property type="match status" value="1"/>
</dbReference>
<reference evidence="18" key="1">
    <citation type="submission" date="2020-06" db="EMBL/GenBank/DDBJ databases">
        <title>Draft genome of Bugula neritina, a colonial animal packing powerful symbionts and potential medicines.</title>
        <authorList>
            <person name="Rayko M."/>
        </authorList>
    </citation>
    <scope>NUCLEOTIDE SEQUENCE [LARGE SCALE GENOMIC DNA]</scope>
    <source>
        <strain evidence="18">Kwan_BN1</strain>
    </source>
</reference>
<feature type="active site" description="Charge relay system" evidence="12 13">
    <location>
        <position position="225"/>
    </location>
</feature>
<evidence type="ECO:0000256" key="11">
    <source>
        <dbReference type="ARBA" id="ARBA00023180"/>
    </source>
</evidence>
<dbReference type="GO" id="GO:0004252">
    <property type="term" value="F:serine-type endopeptidase activity"/>
    <property type="evidence" value="ECO:0007669"/>
    <property type="project" value="UniProtKB-UniRule"/>
</dbReference>
<dbReference type="InterPro" id="IPR015500">
    <property type="entry name" value="Peptidase_S8_subtilisin-rel"/>
</dbReference>
<dbReference type="InterPro" id="IPR023828">
    <property type="entry name" value="Peptidase_S8_Ser-AS"/>
</dbReference>
<evidence type="ECO:0000256" key="1">
    <source>
        <dbReference type="ARBA" id="ARBA00004370"/>
    </source>
</evidence>
<evidence type="ECO:0000256" key="5">
    <source>
        <dbReference type="ARBA" id="ARBA00022729"/>
    </source>
</evidence>
<dbReference type="InterPro" id="IPR036852">
    <property type="entry name" value="Peptidase_S8/S53_dom_sf"/>
</dbReference>
<evidence type="ECO:0000256" key="13">
    <source>
        <dbReference type="PROSITE-ProRule" id="PRU01240"/>
    </source>
</evidence>
<feature type="transmembrane region" description="Helical" evidence="15">
    <location>
        <begin position="675"/>
        <end position="694"/>
    </location>
</feature>
<keyword evidence="2 13" id="KW-0645">Protease</keyword>
<dbReference type="Gene3D" id="3.40.50.200">
    <property type="entry name" value="Peptidase S8/S53 domain"/>
    <property type="match status" value="1"/>
</dbReference>
<keyword evidence="5 16" id="KW-0732">Signal</keyword>
<organism evidence="18 19">
    <name type="scientific">Bugula neritina</name>
    <name type="common">Brown bryozoan</name>
    <name type="synonym">Sertularia neritina</name>
    <dbReference type="NCBI Taxonomy" id="10212"/>
    <lineage>
        <taxon>Eukaryota</taxon>
        <taxon>Metazoa</taxon>
        <taxon>Spiralia</taxon>
        <taxon>Lophotrochozoa</taxon>
        <taxon>Bryozoa</taxon>
        <taxon>Gymnolaemata</taxon>
        <taxon>Cheilostomatida</taxon>
        <taxon>Flustrina</taxon>
        <taxon>Buguloidea</taxon>
        <taxon>Bugulidae</taxon>
        <taxon>Bugula</taxon>
    </lineage>
</organism>
<dbReference type="GO" id="GO:0016485">
    <property type="term" value="P:protein processing"/>
    <property type="evidence" value="ECO:0007669"/>
    <property type="project" value="TreeGrafter"/>
</dbReference>
<evidence type="ECO:0000256" key="9">
    <source>
        <dbReference type="ARBA" id="ARBA00023136"/>
    </source>
</evidence>
<accession>A0A7J7JKZ9</accession>
<evidence type="ECO:0000256" key="3">
    <source>
        <dbReference type="ARBA" id="ARBA00022685"/>
    </source>
</evidence>
<evidence type="ECO:0000256" key="16">
    <source>
        <dbReference type="SAM" id="SignalP"/>
    </source>
</evidence>
<dbReference type="InterPro" id="IPR023827">
    <property type="entry name" value="Peptidase_S8_Asp-AS"/>
</dbReference>
<feature type="chain" id="PRO_5029901001" evidence="16">
    <location>
        <begin position="23"/>
        <end position="704"/>
    </location>
</feature>
<comment type="similarity">
    <text evidence="13 14">Belongs to the peptidase S8 family.</text>
</comment>
<evidence type="ECO:0000256" key="14">
    <source>
        <dbReference type="RuleBase" id="RU003355"/>
    </source>
</evidence>
<dbReference type="EMBL" id="VXIV02002312">
    <property type="protein sequence ID" value="KAF6026264.1"/>
    <property type="molecule type" value="Genomic_DNA"/>
</dbReference>
<dbReference type="PRINTS" id="PR00723">
    <property type="entry name" value="SUBTILISIN"/>
</dbReference>
<dbReference type="SUPFAM" id="SSF52743">
    <property type="entry name" value="Subtilisin-like"/>
    <property type="match status" value="1"/>
</dbReference>
<comment type="subcellular location">
    <subcellularLocation>
        <location evidence="1">Membrane</location>
    </subcellularLocation>
</comment>
<dbReference type="Proteomes" id="UP000593567">
    <property type="component" value="Unassembled WGS sequence"/>
</dbReference>
<dbReference type="Pfam" id="PF01483">
    <property type="entry name" value="P_proprotein"/>
    <property type="match status" value="1"/>
</dbReference>
<dbReference type="FunFam" id="2.60.120.260:FF:000026">
    <property type="entry name" value="proprotein convertase subtilisin/kexin type 7"/>
    <property type="match status" value="1"/>
</dbReference>
<name>A0A7J7JKZ9_BUGNE</name>